<dbReference type="RefSeq" id="WP_194704969.1">
    <property type="nucleotide sequence ID" value="NZ_JADKPN010000001.1"/>
</dbReference>
<sequence>MSDTSATARRKPGHTAGLLDIRNIIGSLLAIDGLILLLAGIFADTEEEKTGGINANLWAGLVLLVVGVAFIAWCRLRPVVVPDDYDADHDEGRPEGH</sequence>
<keyword evidence="3" id="KW-1185">Reference proteome</keyword>
<evidence type="ECO:0000256" key="1">
    <source>
        <dbReference type="SAM" id="Phobius"/>
    </source>
</evidence>
<accession>A0A930V6H8</accession>
<protein>
    <submittedName>
        <fullName evidence="2">Uncharacterized protein</fullName>
    </submittedName>
</protein>
<gene>
    <name evidence="2" type="ORF">ISU07_01460</name>
</gene>
<evidence type="ECO:0000313" key="3">
    <source>
        <dbReference type="Proteomes" id="UP000640489"/>
    </source>
</evidence>
<feature type="transmembrane region" description="Helical" evidence="1">
    <location>
        <begin position="55"/>
        <end position="74"/>
    </location>
</feature>
<keyword evidence="1" id="KW-1133">Transmembrane helix</keyword>
<dbReference type="AlphaFoldDB" id="A0A930V6H8"/>
<proteinExistence type="predicted"/>
<comment type="caution">
    <text evidence="2">The sequence shown here is derived from an EMBL/GenBank/DDBJ whole genome shotgun (WGS) entry which is preliminary data.</text>
</comment>
<dbReference type="EMBL" id="JADKPN010000001">
    <property type="protein sequence ID" value="MBF4761779.1"/>
    <property type="molecule type" value="Genomic_DNA"/>
</dbReference>
<evidence type="ECO:0000313" key="2">
    <source>
        <dbReference type="EMBL" id="MBF4761779.1"/>
    </source>
</evidence>
<dbReference type="Proteomes" id="UP000640489">
    <property type="component" value="Unassembled WGS sequence"/>
</dbReference>
<organism evidence="2 3">
    <name type="scientific">Nocardioides islandensis</name>
    <dbReference type="NCBI Taxonomy" id="433663"/>
    <lineage>
        <taxon>Bacteria</taxon>
        <taxon>Bacillati</taxon>
        <taxon>Actinomycetota</taxon>
        <taxon>Actinomycetes</taxon>
        <taxon>Propionibacteriales</taxon>
        <taxon>Nocardioidaceae</taxon>
        <taxon>Nocardioides</taxon>
    </lineage>
</organism>
<reference evidence="2" key="1">
    <citation type="submission" date="2020-11" db="EMBL/GenBank/DDBJ databases">
        <title>Nocardioides sp. nov., isolated from Soil of Cynanchum wilfordii Hemsley rhizosphere.</title>
        <authorList>
            <person name="Lee J.-S."/>
            <person name="Suh M.K."/>
            <person name="Kim J.-S."/>
        </authorList>
    </citation>
    <scope>NUCLEOTIDE SEQUENCE</scope>
    <source>
        <strain evidence="2">KCTC 19275</strain>
    </source>
</reference>
<feature type="transmembrane region" description="Helical" evidence="1">
    <location>
        <begin position="21"/>
        <end position="43"/>
    </location>
</feature>
<keyword evidence="1" id="KW-0472">Membrane</keyword>
<name>A0A930V6H8_9ACTN</name>
<keyword evidence="1" id="KW-0812">Transmembrane</keyword>